<dbReference type="OrthoDB" id="9805802at2"/>
<protein>
    <submittedName>
        <fullName evidence="1">Uncharacterized protein</fullName>
    </submittedName>
</protein>
<accession>A0A563UDA7</accession>
<organism evidence="1 2">
    <name type="scientific">Mucilaginibacter pallidiroseus</name>
    <dbReference type="NCBI Taxonomy" id="2599295"/>
    <lineage>
        <taxon>Bacteria</taxon>
        <taxon>Pseudomonadati</taxon>
        <taxon>Bacteroidota</taxon>
        <taxon>Sphingobacteriia</taxon>
        <taxon>Sphingobacteriales</taxon>
        <taxon>Sphingobacteriaceae</taxon>
        <taxon>Mucilaginibacter</taxon>
    </lineage>
</organism>
<evidence type="ECO:0000313" key="2">
    <source>
        <dbReference type="Proteomes" id="UP000320042"/>
    </source>
</evidence>
<evidence type="ECO:0000313" key="1">
    <source>
        <dbReference type="EMBL" id="TWR29372.1"/>
    </source>
</evidence>
<proteinExistence type="predicted"/>
<name>A0A563UDA7_9SPHI</name>
<gene>
    <name evidence="1" type="ORF">FPZ43_10480</name>
</gene>
<dbReference type="EMBL" id="VOEJ01000004">
    <property type="protein sequence ID" value="TWR29372.1"/>
    <property type="molecule type" value="Genomic_DNA"/>
</dbReference>
<comment type="caution">
    <text evidence="1">The sequence shown here is derived from an EMBL/GenBank/DDBJ whole genome shotgun (WGS) entry which is preliminary data.</text>
</comment>
<sequence length="166" mass="18962">MIDEDSGNHVSGGVFKIGRYSIENYLIDPLNVFAVLIDKERAPIVNGIKLTVGEEYKLKSLPASKLQEIVDEIFSLVEPELASFFSDFDQSELERANVEFTNGMVLSYPKWIFLRRGKTLLFEVYNKVFTSPIVNFSTLFKAMRKLNLFPLELLSKLSELKSTIKE</sequence>
<dbReference type="AlphaFoldDB" id="A0A563UDA7"/>
<reference evidence="1 2" key="1">
    <citation type="submission" date="2019-07" db="EMBL/GenBank/DDBJ databases">
        <authorList>
            <person name="Kim J."/>
        </authorList>
    </citation>
    <scope>NUCLEOTIDE SEQUENCE [LARGE SCALE GENOMIC DNA]</scope>
    <source>
        <strain evidence="2">dk17</strain>
    </source>
</reference>
<dbReference type="Proteomes" id="UP000320042">
    <property type="component" value="Unassembled WGS sequence"/>
</dbReference>
<keyword evidence="2" id="KW-1185">Reference proteome</keyword>